<sequence>MITLPALTAEQRHHLTLAMTAIAAAETGPDPEDLAAAPALDLWRPLATLDLALVLWGHVSGHPRFAPGPIVTSRLIALNRQDGWARTLSRWYRLAEPFTAFEGALARDAGLSGSGMRIATFDFGGYIPVDDPTVLDRLLADYAARVRACDGEKREHR</sequence>
<evidence type="ECO:0000313" key="1">
    <source>
        <dbReference type="EMBL" id="MTE01936.1"/>
    </source>
</evidence>
<proteinExistence type="predicted"/>
<evidence type="ECO:0000313" key="2">
    <source>
        <dbReference type="Proteomes" id="UP000481417"/>
    </source>
</evidence>
<keyword evidence="1" id="KW-0645">Protease</keyword>
<keyword evidence="1" id="KW-0378">Hydrolase</keyword>
<gene>
    <name evidence="1" type="ORF">GIY56_16725</name>
</gene>
<organism evidence="1 2">
    <name type="scientific">Paracoccus lichenicola</name>
    <dbReference type="NCBI Taxonomy" id="2665644"/>
    <lineage>
        <taxon>Bacteria</taxon>
        <taxon>Pseudomonadati</taxon>
        <taxon>Pseudomonadota</taxon>
        <taxon>Alphaproteobacteria</taxon>
        <taxon>Rhodobacterales</taxon>
        <taxon>Paracoccaceae</taxon>
        <taxon>Paracoccus</taxon>
    </lineage>
</organism>
<comment type="caution">
    <text evidence="1">The sequence shown here is derived from an EMBL/GenBank/DDBJ whole genome shotgun (WGS) entry which is preliminary data.</text>
</comment>
<dbReference type="InterPro" id="IPR046574">
    <property type="entry name" value="DUF6634"/>
</dbReference>
<accession>A0A6L6HRW2</accession>
<dbReference type="GO" id="GO:0006508">
    <property type="term" value="P:proteolysis"/>
    <property type="evidence" value="ECO:0007669"/>
    <property type="project" value="UniProtKB-KW"/>
</dbReference>
<dbReference type="EMBL" id="WMBT01000020">
    <property type="protein sequence ID" value="MTE01936.1"/>
    <property type="molecule type" value="Genomic_DNA"/>
</dbReference>
<dbReference type="Proteomes" id="UP000481417">
    <property type="component" value="Unassembled WGS sequence"/>
</dbReference>
<dbReference type="RefSeq" id="WP_154766009.1">
    <property type="nucleotide sequence ID" value="NZ_WMBT01000020.1"/>
</dbReference>
<keyword evidence="2" id="KW-1185">Reference proteome</keyword>
<name>A0A6L6HRW2_9RHOB</name>
<dbReference type="GO" id="GO:0008233">
    <property type="term" value="F:peptidase activity"/>
    <property type="evidence" value="ECO:0007669"/>
    <property type="project" value="UniProtKB-KW"/>
</dbReference>
<dbReference type="AlphaFoldDB" id="A0A6L6HRW2"/>
<reference evidence="1 2" key="1">
    <citation type="submission" date="2019-11" db="EMBL/GenBank/DDBJ databases">
        <authorList>
            <person name="Lang L."/>
        </authorList>
    </citation>
    <scope>NUCLEOTIDE SEQUENCE [LARGE SCALE GENOMIC DNA]</scope>
    <source>
        <strain evidence="1 2">YIM 132242</strain>
    </source>
</reference>
<dbReference type="Pfam" id="PF20339">
    <property type="entry name" value="DUF6634"/>
    <property type="match status" value="1"/>
</dbReference>
<protein>
    <submittedName>
        <fullName evidence="1">ATP-dependent Lon protease</fullName>
    </submittedName>
</protein>